<sequence>MAESSSYAGAVVDNDERQRVSNTNWAKWAGSPVADLKTQIHRWMMKEKEITRALTEHQIKIVAFISNELSVVEDIWIANDMKLILLSAVDVTFLPAFKHDNEALKNAVQLLTEWNHAMELHSKDWKHGSIYLVNTNSFILDQVRRRQQRIAGLIETQDYGKNGMD</sequence>
<dbReference type="STRING" id="73230.A0A2B7ZK23"/>
<evidence type="ECO:0000313" key="2">
    <source>
        <dbReference type="Proteomes" id="UP000226031"/>
    </source>
</evidence>
<accession>A0A2B7ZK23</accession>
<dbReference type="EMBL" id="PDND01000003">
    <property type="protein sequence ID" value="PGH36854.1"/>
    <property type="molecule type" value="Genomic_DNA"/>
</dbReference>
<dbReference type="AlphaFoldDB" id="A0A2B7ZK23"/>
<dbReference type="Proteomes" id="UP000226031">
    <property type="component" value="Unassembled WGS sequence"/>
</dbReference>
<dbReference type="VEuPathDB" id="FungiDB:EMCG_06336"/>
<name>A0A2B7ZK23_9EURO</name>
<organism evidence="1 2">
    <name type="scientific">[Emmonsia] crescens</name>
    <dbReference type="NCBI Taxonomy" id="73230"/>
    <lineage>
        <taxon>Eukaryota</taxon>
        <taxon>Fungi</taxon>
        <taxon>Dikarya</taxon>
        <taxon>Ascomycota</taxon>
        <taxon>Pezizomycotina</taxon>
        <taxon>Eurotiomycetes</taxon>
        <taxon>Eurotiomycetidae</taxon>
        <taxon>Onygenales</taxon>
        <taxon>Ajellomycetaceae</taxon>
        <taxon>Emergomyces</taxon>
    </lineage>
</organism>
<protein>
    <submittedName>
        <fullName evidence="1">Uncharacterized protein</fullName>
    </submittedName>
</protein>
<proteinExistence type="predicted"/>
<reference evidence="1 2" key="1">
    <citation type="submission" date="2017-10" db="EMBL/GenBank/DDBJ databases">
        <title>Comparative genomics in systemic dimorphic fungi from Ajellomycetaceae.</title>
        <authorList>
            <person name="Munoz J.F."/>
            <person name="Mcewen J.G."/>
            <person name="Clay O.K."/>
            <person name="Cuomo C.A."/>
        </authorList>
    </citation>
    <scope>NUCLEOTIDE SEQUENCE [LARGE SCALE GENOMIC DNA]</scope>
    <source>
        <strain evidence="1 2">UAMH4076</strain>
    </source>
</reference>
<gene>
    <name evidence="1" type="ORF">GX50_00312</name>
</gene>
<evidence type="ECO:0000313" key="1">
    <source>
        <dbReference type="EMBL" id="PGH36854.1"/>
    </source>
</evidence>
<comment type="caution">
    <text evidence="1">The sequence shown here is derived from an EMBL/GenBank/DDBJ whole genome shotgun (WGS) entry which is preliminary data.</text>
</comment>
<keyword evidence="2" id="KW-1185">Reference proteome</keyword>